<organism evidence="1 2">
    <name type="scientific">Brucella grignonensis</name>
    <dbReference type="NCBI Taxonomy" id="94627"/>
    <lineage>
        <taxon>Bacteria</taxon>
        <taxon>Pseudomonadati</taxon>
        <taxon>Pseudomonadota</taxon>
        <taxon>Alphaproteobacteria</taxon>
        <taxon>Hyphomicrobiales</taxon>
        <taxon>Brucellaceae</taxon>
        <taxon>Brucella/Ochrobactrum group</taxon>
        <taxon>Brucella</taxon>
    </lineage>
</organism>
<dbReference type="EMBL" id="NNRL01000148">
    <property type="protein sequence ID" value="OYR17080.1"/>
    <property type="molecule type" value="Genomic_DNA"/>
</dbReference>
<evidence type="ECO:0000313" key="2">
    <source>
        <dbReference type="Proteomes" id="UP000216478"/>
    </source>
</evidence>
<dbReference type="RefSeq" id="WP_094539189.1">
    <property type="nucleotide sequence ID" value="NZ_JBHEER010000004.1"/>
</dbReference>
<evidence type="ECO:0000313" key="1">
    <source>
        <dbReference type="EMBL" id="OYR17080.1"/>
    </source>
</evidence>
<dbReference type="OrthoDB" id="8452238at2"/>
<name>A0A256FQQ4_9HYPH</name>
<comment type="caution">
    <text evidence="1">The sequence shown here is derived from an EMBL/GenBank/DDBJ whole genome shotgun (WGS) entry which is preliminary data.</text>
</comment>
<reference evidence="1 2" key="1">
    <citation type="submission" date="2017-07" db="EMBL/GenBank/DDBJ databases">
        <title>Phylogenetic study on the rhizospheric bacterium Ochrobactrum sp. A44.</title>
        <authorList>
            <person name="Krzyzanowska D.M."/>
            <person name="Ossowicki A."/>
            <person name="Rajewska M."/>
            <person name="Maciag T."/>
            <person name="Kaczynski Z."/>
            <person name="Czerwicka M."/>
            <person name="Jafra S."/>
        </authorList>
    </citation>
    <scope>NUCLEOTIDE SEQUENCE [LARGE SCALE GENOMIC DNA]</scope>
    <source>
        <strain evidence="1 2">OgA9a</strain>
    </source>
</reference>
<accession>A0A256FQQ4</accession>
<proteinExistence type="predicted"/>
<dbReference type="Proteomes" id="UP000216478">
    <property type="component" value="Unassembled WGS sequence"/>
</dbReference>
<dbReference type="AlphaFoldDB" id="A0A256FQQ4"/>
<gene>
    <name evidence="1" type="ORF">CEV33_4206</name>
</gene>
<keyword evidence="2" id="KW-1185">Reference proteome</keyword>
<sequence>MPFSRDYYFKRFKPAELEQLQAAFMETCQRLGRCPITSPQKDEMALEIIQIYECGISDPQKIADLMIRVESVKPKPYAEQIFEQDLDRSVKNA</sequence>
<protein>
    <submittedName>
        <fullName evidence="1">Uncharacterized protein</fullName>
    </submittedName>
</protein>